<evidence type="ECO:0000313" key="1">
    <source>
        <dbReference type="EMBL" id="AES60920.1"/>
    </source>
</evidence>
<reference evidence="2" key="5">
    <citation type="journal article" date="2018" name="Nat. Plants">
        <title>Whole-genome landscape of Medicago truncatula symbiotic genes.</title>
        <authorList>
            <person name="Pecrix Y."/>
            <person name="Gamas P."/>
            <person name="Carrere S."/>
        </authorList>
    </citation>
    <scope>NUCLEOTIDE SEQUENCE</scope>
    <source>
        <tissue evidence="2">Leaves</tissue>
    </source>
</reference>
<dbReference type="Proteomes" id="UP000265566">
    <property type="component" value="Chromosome 1"/>
</dbReference>
<proteinExistence type="predicted"/>
<dbReference type="HOGENOM" id="CLU_3053332_0_0_1"/>
<dbReference type="AlphaFoldDB" id="G7IEF1"/>
<dbReference type="Proteomes" id="UP000002051">
    <property type="component" value="Unassembled WGS sequence"/>
</dbReference>
<gene>
    <name evidence="1" type="ordered locus">MTR_1g072460</name>
    <name evidence="2" type="ORF">MtrunA17_Chr1g0185681</name>
</gene>
<reference evidence="3" key="3">
    <citation type="submission" date="2015-04" db="UniProtKB">
        <authorList>
            <consortium name="EnsemblPlants"/>
        </authorList>
    </citation>
    <scope>IDENTIFICATION</scope>
    <source>
        <strain evidence="3">cv. Jemalong A17</strain>
    </source>
</reference>
<dbReference type="EMBL" id="PSQE01000001">
    <property type="protein sequence ID" value="RHN80199.1"/>
    <property type="molecule type" value="Genomic_DNA"/>
</dbReference>
<sequence length="54" mass="6103">MDMDKKLILKFTISILGLVLNLEKEGLHVVCFSCGKYGHQVGICQDNKLVHMNK</sequence>
<evidence type="ECO:0000313" key="5">
    <source>
        <dbReference type="Proteomes" id="UP000265566"/>
    </source>
</evidence>
<accession>G7IEF1</accession>
<dbReference type="EMBL" id="CM001217">
    <property type="protein sequence ID" value="AES60920.1"/>
    <property type="molecule type" value="Genomic_DNA"/>
</dbReference>
<evidence type="ECO:0000313" key="4">
    <source>
        <dbReference type="Proteomes" id="UP000002051"/>
    </source>
</evidence>
<reference evidence="1 4" key="2">
    <citation type="journal article" date="2014" name="BMC Genomics">
        <title>An improved genome release (version Mt4.0) for the model legume Medicago truncatula.</title>
        <authorList>
            <person name="Tang H."/>
            <person name="Krishnakumar V."/>
            <person name="Bidwell S."/>
            <person name="Rosen B."/>
            <person name="Chan A."/>
            <person name="Zhou S."/>
            <person name="Gentzbittel L."/>
            <person name="Childs K.L."/>
            <person name="Yandell M."/>
            <person name="Gundlach H."/>
            <person name="Mayer K.F."/>
            <person name="Schwartz D.C."/>
            <person name="Town C.D."/>
        </authorList>
    </citation>
    <scope>GENOME REANNOTATION</scope>
    <source>
        <strain evidence="3 4">cv. Jemalong A17</strain>
    </source>
</reference>
<evidence type="ECO:0000313" key="3">
    <source>
        <dbReference type="EnsemblPlants" id="AES60920"/>
    </source>
</evidence>
<dbReference type="PaxDb" id="3880-AES60920"/>
<organism evidence="1 4">
    <name type="scientific">Medicago truncatula</name>
    <name type="common">Barrel medic</name>
    <name type="synonym">Medicago tribuloides</name>
    <dbReference type="NCBI Taxonomy" id="3880"/>
    <lineage>
        <taxon>Eukaryota</taxon>
        <taxon>Viridiplantae</taxon>
        <taxon>Streptophyta</taxon>
        <taxon>Embryophyta</taxon>
        <taxon>Tracheophyta</taxon>
        <taxon>Spermatophyta</taxon>
        <taxon>Magnoliopsida</taxon>
        <taxon>eudicotyledons</taxon>
        <taxon>Gunneridae</taxon>
        <taxon>Pentapetalae</taxon>
        <taxon>rosids</taxon>
        <taxon>fabids</taxon>
        <taxon>Fabales</taxon>
        <taxon>Fabaceae</taxon>
        <taxon>Papilionoideae</taxon>
        <taxon>50 kb inversion clade</taxon>
        <taxon>NPAAA clade</taxon>
        <taxon>Hologalegina</taxon>
        <taxon>IRL clade</taxon>
        <taxon>Trifolieae</taxon>
        <taxon>Medicago</taxon>
    </lineage>
</organism>
<reference evidence="1 4" key="1">
    <citation type="journal article" date="2011" name="Nature">
        <title>The Medicago genome provides insight into the evolution of rhizobial symbioses.</title>
        <authorList>
            <person name="Young N.D."/>
            <person name="Debelle F."/>
            <person name="Oldroyd G.E."/>
            <person name="Geurts R."/>
            <person name="Cannon S.B."/>
            <person name="Udvardi M.K."/>
            <person name="Benedito V.A."/>
            <person name="Mayer K.F."/>
            <person name="Gouzy J."/>
            <person name="Schoof H."/>
            <person name="Van de Peer Y."/>
            <person name="Proost S."/>
            <person name="Cook D.R."/>
            <person name="Meyers B.C."/>
            <person name="Spannagl M."/>
            <person name="Cheung F."/>
            <person name="De Mita S."/>
            <person name="Krishnakumar V."/>
            <person name="Gundlach H."/>
            <person name="Zhou S."/>
            <person name="Mudge J."/>
            <person name="Bharti A.K."/>
            <person name="Murray J.D."/>
            <person name="Naoumkina M.A."/>
            <person name="Rosen B."/>
            <person name="Silverstein K.A."/>
            <person name="Tang H."/>
            <person name="Rombauts S."/>
            <person name="Zhao P.X."/>
            <person name="Zhou P."/>
            <person name="Barbe V."/>
            <person name="Bardou P."/>
            <person name="Bechner M."/>
            <person name="Bellec A."/>
            <person name="Berger A."/>
            <person name="Berges H."/>
            <person name="Bidwell S."/>
            <person name="Bisseling T."/>
            <person name="Choisne N."/>
            <person name="Couloux A."/>
            <person name="Denny R."/>
            <person name="Deshpande S."/>
            <person name="Dai X."/>
            <person name="Doyle J.J."/>
            <person name="Dudez A.M."/>
            <person name="Farmer A.D."/>
            <person name="Fouteau S."/>
            <person name="Franken C."/>
            <person name="Gibelin C."/>
            <person name="Gish J."/>
            <person name="Goldstein S."/>
            <person name="Gonzalez A.J."/>
            <person name="Green P.J."/>
            <person name="Hallab A."/>
            <person name="Hartog M."/>
            <person name="Hua A."/>
            <person name="Humphray S.J."/>
            <person name="Jeong D.H."/>
            <person name="Jing Y."/>
            <person name="Jocker A."/>
            <person name="Kenton S.M."/>
            <person name="Kim D.J."/>
            <person name="Klee K."/>
            <person name="Lai H."/>
            <person name="Lang C."/>
            <person name="Lin S."/>
            <person name="Macmil S.L."/>
            <person name="Magdelenat G."/>
            <person name="Matthews L."/>
            <person name="McCorrison J."/>
            <person name="Monaghan E.L."/>
            <person name="Mun J.H."/>
            <person name="Najar F.Z."/>
            <person name="Nicholson C."/>
            <person name="Noirot C."/>
            <person name="O'Bleness M."/>
            <person name="Paule C.R."/>
            <person name="Poulain J."/>
            <person name="Prion F."/>
            <person name="Qin B."/>
            <person name="Qu C."/>
            <person name="Retzel E.F."/>
            <person name="Riddle C."/>
            <person name="Sallet E."/>
            <person name="Samain S."/>
            <person name="Samson N."/>
            <person name="Sanders I."/>
            <person name="Saurat O."/>
            <person name="Scarpelli C."/>
            <person name="Schiex T."/>
            <person name="Segurens B."/>
            <person name="Severin A.J."/>
            <person name="Sherrier D.J."/>
            <person name="Shi R."/>
            <person name="Sims S."/>
            <person name="Singer S.R."/>
            <person name="Sinharoy S."/>
            <person name="Sterck L."/>
            <person name="Viollet A."/>
            <person name="Wang B.B."/>
            <person name="Wang K."/>
            <person name="Wang M."/>
            <person name="Wang X."/>
            <person name="Warfsmann J."/>
            <person name="Weissenbach J."/>
            <person name="White D.D."/>
            <person name="White J.D."/>
            <person name="Wiley G.B."/>
            <person name="Wincker P."/>
            <person name="Xing Y."/>
            <person name="Yang L."/>
            <person name="Yao Z."/>
            <person name="Ying F."/>
            <person name="Zhai J."/>
            <person name="Zhou L."/>
            <person name="Zuber A."/>
            <person name="Denarie J."/>
            <person name="Dixon R.A."/>
            <person name="May G.D."/>
            <person name="Schwartz D.C."/>
            <person name="Rogers J."/>
            <person name="Quetier F."/>
            <person name="Town C.D."/>
            <person name="Roe B.A."/>
        </authorList>
    </citation>
    <scope>NUCLEOTIDE SEQUENCE [LARGE SCALE GENOMIC DNA]</scope>
    <source>
        <strain evidence="1">A17</strain>
        <strain evidence="3 4">cv. Jemalong A17</strain>
    </source>
</reference>
<name>G7IEF1_MEDTR</name>
<reference evidence="5" key="4">
    <citation type="journal article" date="2018" name="Nat. Plants">
        <title>Whole-genome landscape of Medicago truncatula symbiotic genes.</title>
        <authorList>
            <person name="Pecrix Y."/>
            <person name="Staton S.E."/>
            <person name="Sallet E."/>
            <person name="Lelandais-Briere C."/>
            <person name="Moreau S."/>
            <person name="Carrere S."/>
            <person name="Blein T."/>
            <person name="Jardinaud M.F."/>
            <person name="Latrasse D."/>
            <person name="Zouine M."/>
            <person name="Zahm M."/>
            <person name="Kreplak J."/>
            <person name="Mayjonade B."/>
            <person name="Satge C."/>
            <person name="Perez M."/>
            <person name="Cauet S."/>
            <person name="Marande W."/>
            <person name="Chantry-Darmon C."/>
            <person name="Lopez-Roques C."/>
            <person name="Bouchez O."/>
            <person name="Berard A."/>
            <person name="Debelle F."/>
            <person name="Munos S."/>
            <person name="Bendahmane A."/>
            <person name="Berges H."/>
            <person name="Niebel A."/>
            <person name="Buitink J."/>
            <person name="Frugier F."/>
            <person name="Benhamed M."/>
            <person name="Crespi M."/>
            <person name="Gouzy J."/>
            <person name="Gamas P."/>
        </authorList>
    </citation>
    <scope>NUCLEOTIDE SEQUENCE [LARGE SCALE GENOMIC DNA]</scope>
    <source>
        <strain evidence="5">cv. Jemalong A17</strain>
    </source>
</reference>
<keyword evidence="4" id="KW-1185">Reference proteome</keyword>
<dbReference type="EnsemblPlants" id="AES60920">
    <property type="protein sequence ID" value="AES60920"/>
    <property type="gene ID" value="MTR_1g072460"/>
</dbReference>
<evidence type="ECO:0000313" key="2">
    <source>
        <dbReference type="EMBL" id="RHN80199.1"/>
    </source>
</evidence>
<protein>
    <submittedName>
        <fullName evidence="2">Putative transcription factor interactor and regulator CCHC(Zn) family</fullName>
    </submittedName>
</protein>
<dbReference type="Gramene" id="rna4097">
    <property type="protein sequence ID" value="RHN80199.1"/>
    <property type="gene ID" value="gene4097"/>
</dbReference>